<sequence length="187" mass="19824">MSVIRKCINPVPDCCVRGRALNPLSFAEKASVRANSKGSPLAFSTVRSVGLIILLSSSVASAGVSTFSMSIPTGRAATTASARGVAVADAARPGDRPQRLPLVTCSGNAFHANSFQGAGRRDTPGKMFHLPFPAAIFELLMVGEPQDIVRRKGGRVEINLMQPMAGKKKSRVCRLHRVILRQDAGEG</sequence>
<dbReference type="EMBL" id="CAADJE010000019">
    <property type="protein sequence ID" value="VFS61891.1"/>
    <property type="molecule type" value="Genomic_DNA"/>
</dbReference>
<accession>A0A485AN39</accession>
<dbReference type="AlphaFoldDB" id="A0A485AN39"/>
<evidence type="ECO:0000313" key="2">
    <source>
        <dbReference type="Proteomes" id="UP000345637"/>
    </source>
</evidence>
<dbReference type="Proteomes" id="UP000345637">
    <property type="component" value="Unassembled WGS sequence"/>
</dbReference>
<proteinExistence type="predicted"/>
<protein>
    <submittedName>
        <fullName evidence="1">Uncharacterized protein</fullName>
    </submittedName>
</protein>
<name>A0A485AN39_RAOPL</name>
<reference evidence="1 2" key="1">
    <citation type="submission" date="2019-03" db="EMBL/GenBank/DDBJ databases">
        <authorList>
            <consortium name="Pathogen Informatics"/>
        </authorList>
    </citation>
    <scope>NUCLEOTIDE SEQUENCE [LARGE SCALE GENOMIC DNA]</scope>
    <source>
        <strain evidence="1 2">NCTC12998</strain>
    </source>
</reference>
<gene>
    <name evidence="1" type="ORF">NCTC12998_01643</name>
</gene>
<organism evidence="1 2">
    <name type="scientific">Raoultella planticola</name>
    <name type="common">Klebsiella planticola</name>
    <dbReference type="NCBI Taxonomy" id="575"/>
    <lineage>
        <taxon>Bacteria</taxon>
        <taxon>Pseudomonadati</taxon>
        <taxon>Pseudomonadota</taxon>
        <taxon>Gammaproteobacteria</taxon>
        <taxon>Enterobacterales</taxon>
        <taxon>Enterobacteriaceae</taxon>
        <taxon>Klebsiella/Raoultella group</taxon>
        <taxon>Raoultella</taxon>
    </lineage>
</organism>
<evidence type="ECO:0000313" key="1">
    <source>
        <dbReference type="EMBL" id="VFS61891.1"/>
    </source>
</evidence>